<dbReference type="GO" id="GO:0008270">
    <property type="term" value="F:zinc ion binding"/>
    <property type="evidence" value="ECO:0007669"/>
    <property type="project" value="InterPro"/>
</dbReference>
<dbReference type="EMBL" id="WVHS01000001">
    <property type="protein sequence ID" value="MXV14353.1"/>
    <property type="molecule type" value="Genomic_DNA"/>
</dbReference>
<evidence type="ECO:0000313" key="8">
    <source>
        <dbReference type="EMBL" id="MXV14353.1"/>
    </source>
</evidence>
<dbReference type="RefSeq" id="WP_160905328.1">
    <property type="nucleotide sequence ID" value="NZ_WVHS01000001.1"/>
</dbReference>
<accession>A0A7K1XTL0</accession>
<comment type="cofactor">
    <cofactor evidence="1">
        <name>Zn(2+)</name>
        <dbReference type="ChEBI" id="CHEBI:29105"/>
    </cofactor>
</comment>
<keyword evidence="4" id="KW-0378">Hydrolase</keyword>
<evidence type="ECO:0000256" key="2">
    <source>
        <dbReference type="ARBA" id="ARBA00005988"/>
    </source>
</evidence>
<dbReference type="Proteomes" id="UP000451233">
    <property type="component" value="Unassembled WGS sequence"/>
</dbReference>
<comment type="caution">
    <text evidence="8">The sequence shown here is derived from an EMBL/GenBank/DDBJ whole genome shotgun (WGS) entry which is preliminary data.</text>
</comment>
<keyword evidence="3" id="KW-0645">Protease</keyword>
<evidence type="ECO:0000313" key="9">
    <source>
        <dbReference type="Proteomes" id="UP000451233"/>
    </source>
</evidence>
<keyword evidence="6" id="KW-0482">Metalloprotease</keyword>
<keyword evidence="5" id="KW-0862">Zinc</keyword>
<sequence>MKQFFLQAALFFLVITGVYAQKIQSPDEFLGYRLGEQFTPHYRVVEYFKYIAATVPTVKLQEYGRTNESRPLLLAFIASPENASRLEDIRKNNLKLAGMLPGTGQPANQPAIVWLSYNVHGNEAVSTEASMKTLFAMVDPANTQTRNWLKNTVVIIDPCLNPDGRDRYVNFYNQARNAVADANPYAREHMEPWPGGRTNHYYFDLNRDWVWQTQKETRARVAMFNQWLPEIHVDFHEQGINEPYYFAPAAEPFHEVITPWQREFQNTVGKNHAKYFDKNGWLYFTRELFDLLYPSYGDTYPLYSGSIGMTYEQGGSGRAGVAVLTASGDTLTLTDRIAHHYTTGLSTVETASQYAAKLLENFKEFYNTSRTNPPGEFKTYVVKGGNSEKMKALAALLDRNGIQYGFGADRGSTGFNYFTGKIETFTIDKQDMVVSAYQPKSILMRVLFEPKTKMADSVTYDITTWSLPYAYGLRAFATRDMLKPASPTAPVTAEVANDVPNAVAYIANWNSLSDVKFLAALFKKNIRARYTETPVETGGKQFSAGSLIITRTGNEFLGDRFAATIKEIAAASGVTLQATATGFSDRGPDLGSDKIHFIQRPVIAVLGGDETSPGSFGQVWQFFEQQINYPLTVLRYRDLGRINLDKIGVLIVPDGSYDDLGNEKMLSWVRGGGKLIALEGAVAQLAGKKGFRLKAKEEPKDKDGKSDPYTNLRTYADREREGVKSSIQGAIFKVDLDNTHPLAFGFPNYYYTLKLDNAIYPFMENGWNVGVIKKNSYVTGLVGTDLKKKLNDGLLFGVEDIGNGSVVYIAEDILFRGFWENGKLLFSNAVFMVGN</sequence>
<name>A0A7K1XTL0_9SPHI</name>
<evidence type="ECO:0000256" key="1">
    <source>
        <dbReference type="ARBA" id="ARBA00001947"/>
    </source>
</evidence>
<evidence type="ECO:0000256" key="5">
    <source>
        <dbReference type="ARBA" id="ARBA00022833"/>
    </source>
</evidence>
<evidence type="ECO:0000256" key="4">
    <source>
        <dbReference type="ARBA" id="ARBA00022801"/>
    </source>
</evidence>
<protein>
    <submittedName>
        <fullName evidence="8">Zinc carboxypeptidase</fullName>
    </submittedName>
</protein>
<dbReference type="CDD" id="cd06238">
    <property type="entry name" value="M14-like"/>
    <property type="match status" value="1"/>
</dbReference>
<dbReference type="PANTHER" id="PTHR11705:SF143">
    <property type="entry name" value="SLL0236 PROTEIN"/>
    <property type="match status" value="1"/>
</dbReference>
<evidence type="ECO:0000256" key="6">
    <source>
        <dbReference type="ARBA" id="ARBA00023049"/>
    </source>
</evidence>
<feature type="domain" description="Peptidase M14" evidence="7">
    <location>
        <begin position="45"/>
        <end position="216"/>
    </location>
</feature>
<evidence type="ECO:0000256" key="3">
    <source>
        <dbReference type="ARBA" id="ARBA00022670"/>
    </source>
</evidence>
<keyword evidence="8" id="KW-0121">Carboxypeptidase</keyword>
<dbReference type="Gene3D" id="3.40.630.10">
    <property type="entry name" value="Zn peptidases"/>
    <property type="match status" value="1"/>
</dbReference>
<dbReference type="GO" id="GO:0005615">
    <property type="term" value="C:extracellular space"/>
    <property type="evidence" value="ECO:0007669"/>
    <property type="project" value="TreeGrafter"/>
</dbReference>
<proteinExistence type="inferred from homology"/>
<dbReference type="GO" id="GO:0006508">
    <property type="term" value="P:proteolysis"/>
    <property type="evidence" value="ECO:0007669"/>
    <property type="project" value="UniProtKB-KW"/>
</dbReference>
<keyword evidence="9" id="KW-1185">Reference proteome</keyword>
<dbReference type="Pfam" id="PF00246">
    <property type="entry name" value="Peptidase_M14"/>
    <property type="match status" value="1"/>
</dbReference>
<dbReference type="SUPFAM" id="SSF53187">
    <property type="entry name" value="Zn-dependent exopeptidases"/>
    <property type="match status" value="1"/>
</dbReference>
<dbReference type="InterPro" id="IPR000834">
    <property type="entry name" value="Peptidase_M14"/>
</dbReference>
<comment type="similarity">
    <text evidence="2">Belongs to the peptidase M14 family.</text>
</comment>
<dbReference type="PANTHER" id="PTHR11705">
    <property type="entry name" value="PROTEASE FAMILY M14 CARBOXYPEPTIDASE A,B"/>
    <property type="match status" value="1"/>
</dbReference>
<dbReference type="GO" id="GO:0004181">
    <property type="term" value="F:metallocarboxypeptidase activity"/>
    <property type="evidence" value="ECO:0007669"/>
    <property type="project" value="InterPro"/>
</dbReference>
<gene>
    <name evidence="8" type="ORF">GS398_03515</name>
</gene>
<dbReference type="InterPro" id="IPR029062">
    <property type="entry name" value="Class_I_gatase-like"/>
</dbReference>
<organism evidence="8 9">
    <name type="scientific">Hufsiella ginkgonis</name>
    <dbReference type="NCBI Taxonomy" id="2695274"/>
    <lineage>
        <taxon>Bacteria</taxon>
        <taxon>Pseudomonadati</taxon>
        <taxon>Bacteroidota</taxon>
        <taxon>Sphingobacteriia</taxon>
        <taxon>Sphingobacteriales</taxon>
        <taxon>Sphingobacteriaceae</taxon>
        <taxon>Hufsiella</taxon>
    </lineage>
</organism>
<dbReference type="SUPFAM" id="SSF52317">
    <property type="entry name" value="Class I glutamine amidotransferase-like"/>
    <property type="match status" value="1"/>
</dbReference>
<evidence type="ECO:0000259" key="7">
    <source>
        <dbReference type="Pfam" id="PF00246"/>
    </source>
</evidence>
<dbReference type="AlphaFoldDB" id="A0A7K1XTL0"/>
<reference evidence="8 9" key="1">
    <citation type="submission" date="2019-11" db="EMBL/GenBank/DDBJ databases">
        <title>Pedobacter sp. HMF7056 Genome sequencing and assembly.</title>
        <authorList>
            <person name="Kang H."/>
            <person name="Kim H."/>
            <person name="Joh K."/>
        </authorList>
    </citation>
    <scope>NUCLEOTIDE SEQUENCE [LARGE SCALE GENOMIC DNA]</scope>
    <source>
        <strain evidence="8 9">HMF7056</strain>
    </source>
</reference>